<dbReference type="Pfam" id="PF21355">
    <property type="entry name" value="TRAF-mep_MATH"/>
    <property type="match status" value="1"/>
</dbReference>
<dbReference type="GO" id="GO:0008270">
    <property type="term" value="F:zinc ion binding"/>
    <property type="evidence" value="ECO:0007669"/>
    <property type="project" value="UniProtKB-UniRule"/>
</dbReference>
<dbReference type="GO" id="GO:0031996">
    <property type="term" value="F:thioesterase binding"/>
    <property type="evidence" value="ECO:0007669"/>
    <property type="project" value="TreeGrafter"/>
</dbReference>
<evidence type="ECO:0000256" key="7">
    <source>
        <dbReference type="ARBA" id="ARBA00022771"/>
    </source>
</evidence>
<evidence type="ECO:0000256" key="5">
    <source>
        <dbReference type="ARBA" id="ARBA00022723"/>
    </source>
</evidence>
<dbReference type="FunFam" id="2.60.210.10:FF:000001">
    <property type="entry name" value="TNF receptor-associated factor"/>
    <property type="match status" value="1"/>
</dbReference>
<dbReference type="GO" id="GO:0006915">
    <property type="term" value="P:apoptotic process"/>
    <property type="evidence" value="ECO:0007669"/>
    <property type="project" value="UniProtKB-KW"/>
</dbReference>
<evidence type="ECO:0000256" key="11">
    <source>
        <dbReference type="PIRNR" id="PIRNR015614"/>
    </source>
</evidence>
<dbReference type="Gene3D" id="3.30.40.10">
    <property type="entry name" value="Zinc/RING finger domain, C3HC4 (zinc finger)"/>
    <property type="match status" value="3"/>
</dbReference>
<feature type="compositionally biased region" description="Polar residues" evidence="13">
    <location>
        <begin position="384"/>
        <end position="399"/>
    </location>
</feature>
<evidence type="ECO:0000259" key="15">
    <source>
        <dbReference type="PROSITE" id="PS50145"/>
    </source>
</evidence>
<comment type="similarity">
    <text evidence="11">Belongs to the TNF receptor-associated factor family.</text>
</comment>
<comment type="subcellular location">
    <subcellularLocation>
        <location evidence="1 11">Cytoplasm</location>
    </subcellularLocation>
</comment>
<feature type="region of interest" description="Disordered" evidence="13">
    <location>
        <begin position="384"/>
        <end position="405"/>
    </location>
</feature>
<dbReference type="Ensembl" id="ENSSRHT00000070220.1">
    <property type="protein sequence ID" value="ENSSRHP00000068357.1"/>
    <property type="gene ID" value="ENSSRHG00000033969.1"/>
</dbReference>
<keyword evidence="5 11" id="KW-0479">Metal-binding</keyword>
<feature type="zinc finger region" description="TRAF-type" evidence="12">
    <location>
        <begin position="116"/>
        <end position="169"/>
    </location>
</feature>
<dbReference type="GO" id="GO:0042981">
    <property type="term" value="P:regulation of apoptotic process"/>
    <property type="evidence" value="ECO:0007669"/>
    <property type="project" value="InterPro"/>
</dbReference>
<evidence type="ECO:0000256" key="12">
    <source>
        <dbReference type="PROSITE-ProRule" id="PRU00207"/>
    </source>
</evidence>
<accession>A0A673KYU1</accession>
<dbReference type="InterPro" id="IPR001293">
    <property type="entry name" value="Znf_TRAF"/>
</dbReference>
<dbReference type="InterPro" id="IPR012227">
    <property type="entry name" value="TNF_rcpt-assoc_TRAF_met"/>
</dbReference>
<sequence length="451" mass="51667">MSVSVPDFMAAEENECVSRQDSELMRAWELEAILTNRTLRFVLRLEQQFVCPSCGGMVLNPHQTGCGHIFCARCQFQCLQIFQDNCCKRELLNLEVYCTNAPDCAQRVTLCNLQGHLKACQYERLRCSNSGCNDTVLRKNLLDHQRKVCSFRLESCHHCRQPFLASHLQAHQKTSCPEIQDPCPNKCPQMIRRHKVWHSQILHSTLRKFCSNEHCPRVRICSVQRELRDLRGVLGSELSEELPSLRASLDSLRQQNCVCLCPSGALEQTCQRHTRLLDIHVEQLQCNEQRFHQLVSTSYDGKLIWKVRDYWHRKEAGTPLNSTPFYTSRSGYKLSVRAYLGGDSSGRGTHLSLYITIMRGDFDSLLSWPFRQNITLTLLDQSGSRNHQSNTFTPDTNSDSFHRPTSDANVATGFPRFILHGDLEAPRNAVYVRDDTLFIKVKVDTTGLEDL</sequence>
<proteinExistence type="inferred from homology"/>
<reference evidence="16" key="1">
    <citation type="submission" date="2025-08" db="UniProtKB">
        <authorList>
            <consortium name="Ensembl"/>
        </authorList>
    </citation>
    <scope>IDENTIFICATION</scope>
</reference>
<evidence type="ECO:0000256" key="10">
    <source>
        <dbReference type="ARBA" id="ARBA00023054"/>
    </source>
</evidence>
<evidence type="ECO:0000256" key="8">
    <source>
        <dbReference type="ARBA" id="ARBA00022833"/>
    </source>
</evidence>
<dbReference type="GO" id="GO:0009898">
    <property type="term" value="C:cytoplasmic side of plasma membrane"/>
    <property type="evidence" value="ECO:0007669"/>
    <property type="project" value="TreeGrafter"/>
</dbReference>
<keyword evidence="7 12" id="KW-0863">Zinc-finger</keyword>
<dbReference type="GO" id="GO:0005737">
    <property type="term" value="C:cytoplasm"/>
    <property type="evidence" value="ECO:0007669"/>
    <property type="project" value="UniProtKB-SubCell"/>
</dbReference>
<dbReference type="PROSITE" id="PS50145">
    <property type="entry name" value="ZF_TRAF"/>
    <property type="match status" value="1"/>
</dbReference>
<evidence type="ECO:0000256" key="3">
    <source>
        <dbReference type="ARBA" id="ARBA00022499"/>
    </source>
</evidence>
<evidence type="ECO:0000259" key="14">
    <source>
        <dbReference type="PROSITE" id="PS50144"/>
    </source>
</evidence>
<dbReference type="InterPro" id="IPR013083">
    <property type="entry name" value="Znf_RING/FYVE/PHD"/>
</dbReference>
<keyword evidence="17" id="KW-1185">Reference proteome</keyword>
<evidence type="ECO:0000256" key="2">
    <source>
        <dbReference type="ARBA" id="ARBA00022490"/>
    </source>
</evidence>
<name>A0A673KYU1_9TELE</name>
<dbReference type="SMART" id="SM00061">
    <property type="entry name" value="MATH"/>
    <property type="match status" value="1"/>
</dbReference>
<keyword evidence="10" id="KW-0175">Coiled coil</keyword>
<keyword evidence="6" id="KW-0677">Repeat</keyword>
<feature type="domain" description="MATH" evidence="14">
    <location>
        <begin position="300"/>
        <end position="443"/>
    </location>
</feature>
<dbReference type="GO" id="GO:0007165">
    <property type="term" value="P:signal transduction"/>
    <property type="evidence" value="ECO:0007669"/>
    <property type="project" value="InterPro"/>
</dbReference>
<dbReference type="AlphaFoldDB" id="A0A673KYU1"/>
<protein>
    <recommendedName>
        <fullName evidence="11">TNF receptor-associated factor</fullName>
    </recommendedName>
</protein>
<dbReference type="PANTHER" id="PTHR10131">
    <property type="entry name" value="TNF RECEPTOR ASSOCIATED FACTOR"/>
    <property type="match status" value="1"/>
</dbReference>
<dbReference type="GO" id="GO:0005164">
    <property type="term" value="F:tumor necrosis factor receptor binding"/>
    <property type="evidence" value="ECO:0007669"/>
    <property type="project" value="UniProtKB-UniRule"/>
</dbReference>
<dbReference type="InterPro" id="IPR008974">
    <property type="entry name" value="TRAF-like"/>
</dbReference>
<evidence type="ECO:0000256" key="13">
    <source>
        <dbReference type="SAM" id="MobiDB-lite"/>
    </source>
</evidence>
<dbReference type="InterPro" id="IPR049342">
    <property type="entry name" value="TRAF1-6_MATH_dom"/>
</dbReference>
<dbReference type="InterPro" id="IPR002083">
    <property type="entry name" value="MATH/TRAF_dom"/>
</dbReference>
<dbReference type="PANTHER" id="PTHR10131:SF83">
    <property type="entry name" value="TNF RECEPTOR-ASSOCIATED FACTOR 5"/>
    <property type="match status" value="1"/>
</dbReference>
<reference evidence="16" key="2">
    <citation type="submission" date="2025-09" db="UniProtKB">
        <authorList>
            <consortium name="Ensembl"/>
        </authorList>
    </citation>
    <scope>IDENTIFICATION</scope>
</reference>
<dbReference type="SUPFAM" id="SSF49599">
    <property type="entry name" value="TRAF domain-like"/>
    <property type="match status" value="2"/>
</dbReference>
<keyword evidence="8 11" id="KW-0862">Zinc</keyword>
<evidence type="ECO:0000256" key="1">
    <source>
        <dbReference type="ARBA" id="ARBA00004496"/>
    </source>
</evidence>
<dbReference type="PIRSF" id="PIRSF015614">
    <property type="entry name" value="TRAF"/>
    <property type="match status" value="1"/>
</dbReference>
<dbReference type="PROSITE" id="PS50144">
    <property type="entry name" value="MATH"/>
    <property type="match status" value="1"/>
</dbReference>
<evidence type="ECO:0000256" key="9">
    <source>
        <dbReference type="ARBA" id="ARBA00022843"/>
    </source>
</evidence>
<feature type="domain" description="TRAF-type" evidence="15">
    <location>
        <begin position="116"/>
        <end position="169"/>
    </location>
</feature>
<dbReference type="Pfam" id="PF02176">
    <property type="entry name" value="zf-TRAF"/>
    <property type="match status" value="1"/>
</dbReference>
<dbReference type="GO" id="GO:0043122">
    <property type="term" value="P:regulation of canonical NF-kappaB signal transduction"/>
    <property type="evidence" value="ECO:0007669"/>
    <property type="project" value="TreeGrafter"/>
</dbReference>
<keyword evidence="4" id="KW-0053">Apoptosis</keyword>
<dbReference type="Proteomes" id="UP000472270">
    <property type="component" value="Unassembled WGS sequence"/>
</dbReference>
<keyword evidence="2 11" id="KW-0963">Cytoplasm</keyword>
<evidence type="ECO:0000256" key="4">
    <source>
        <dbReference type="ARBA" id="ARBA00022703"/>
    </source>
</evidence>
<dbReference type="Gene3D" id="2.60.210.10">
    <property type="entry name" value="Apoptosis, Tumor Necrosis Factor Receptor Associated Protein 2, Chain A"/>
    <property type="match status" value="1"/>
</dbReference>
<keyword evidence="9" id="KW-0832">Ubl conjugation</keyword>
<dbReference type="SUPFAM" id="SSF57850">
    <property type="entry name" value="RING/U-box"/>
    <property type="match status" value="1"/>
</dbReference>
<evidence type="ECO:0000256" key="6">
    <source>
        <dbReference type="ARBA" id="ARBA00022737"/>
    </source>
</evidence>
<keyword evidence="3" id="KW-1017">Isopeptide bond</keyword>
<evidence type="ECO:0000313" key="16">
    <source>
        <dbReference type="Ensembl" id="ENSSRHP00000068357.1"/>
    </source>
</evidence>
<organism evidence="16 17">
    <name type="scientific">Sinocyclocheilus rhinocerous</name>
    <dbReference type="NCBI Taxonomy" id="307959"/>
    <lineage>
        <taxon>Eukaryota</taxon>
        <taxon>Metazoa</taxon>
        <taxon>Chordata</taxon>
        <taxon>Craniata</taxon>
        <taxon>Vertebrata</taxon>
        <taxon>Euteleostomi</taxon>
        <taxon>Actinopterygii</taxon>
        <taxon>Neopterygii</taxon>
        <taxon>Teleostei</taxon>
        <taxon>Ostariophysi</taxon>
        <taxon>Cypriniformes</taxon>
        <taxon>Cyprinidae</taxon>
        <taxon>Cyprininae</taxon>
        <taxon>Sinocyclocheilus</taxon>
    </lineage>
</organism>
<evidence type="ECO:0000313" key="17">
    <source>
        <dbReference type="Proteomes" id="UP000472270"/>
    </source>
</evidence>